<gene>
    <name evidence="2" type="ORF">METZ01_LOCUS273765</name>
</gene>
<protein>
    <recommendedName>
        <fullName evidence="3">Branched-chain amino acid ABC transporter permease</fullName>
    </recommendedName>
</protein>
<proteinExistence type="predicted"/>
<name>A0A382KDT3_9ZZZZ</name>
<sequence length="115" mass="11882">MVLMATTWDITGGQMGYNSLGNITFFGAGMYVSAVVQISIGYDVAEYTAAFGAIKVDFTETQYFTGIYLGIIAGGIGAFLISILLGMAVFGLRGPYFAIGTLGVAVAAGQLVGTI</sequence>
<dbReference type="AlphaFoldDB" id="A0A382KDT3"/>
<keyword evidence="1" id="KW-1133">Transmembrane helix</keyword>
<evidence type="ECO:0000256" key="1">
    <source>
        <dbReference type="SAM" id="Phobius"/>
    </source>
</evidence>
<evidence type="ECO:0000313" key="2">
    <source>
        <dbReference type="EMBL" id="SVC20911.1"/>
    </source>
</evidence>
<feature type="transmembrane region" description="Helical" evidence="1">
    <location>
        <begin position="96"/>
        <end position="113"/>
    </location>
</feature>
<dbReference type="EMBL" id="UINC01079168">
    <property type="protein sequence ID" value="SVC20911.1"/>
    <property type="molecule type" value="Genomic_DNA"/>
</dbReference>
<accession>A0A382KDT3</accession>
<feature type="transmembrane region" description="Helical" evidence="1">
    <location>
        <begin position="20"/>
        <end position="42"/>
    </location>
</feature>
<keyword evidence="1" id="KW-0472">Membrane</keyword>
<reference evidence="2" key="1">
    <citation type="submission" date="2018-05" db="EMBL/GenBank/DDBJ databases">
        <authorList>
            <person name="Lanie J.A."/>
            <person name="Ng W.-L."/>
            <person name="Kazmierczak K.M."/>
            <person name="Andrzejewski T.M."/>
            <person name="Davidsen T.M."/>
            <person name="Wayne K.J."/>
            <person name="Tettelin H."/>
            <person name="Glass J.I."/>
            <person name="Rusch D."/>
            <person name="Podicherti R."/>
            <person name="Tsui H.-C.T."/>
            <person name="Winkler M.E."/>
        </authorList>
    </citation>
    <scope>NUCLEOTIDE SEQUENCE</scope>
</reference>
<feature type="non-terminal residue" evidence="2">
    <location>
        <position position="115"/>
    </location>
</feature>
<feature type="transmembrane region" description="Helical" evidence="1">
    <location>
        <begin position="63"/>
        <end position="90"/>
    </location>
</feature>
<organism evidence="2">
    <name type="scientific">marine metagenome</name>
    <dbReference type="NCBI Taxonomy" id="408172"/>
    <lineage>
        <taxon>unclassified sequences</taxon>
        <taxon>metagenomes</taxon>
        <taxon>ecological metagenomes</taxon>
    </lineage>
</organism>
<keyword evidence="1" id="KW-0812">Transmembrane</keyword>
<evidence type="ECO:0008006" key="3">
    <source>
        <dbReference type="Google" id="ProtNLM"/>
    </source>
</evidence>